<protein>
    <submittedName>
        <fullName evidence="1">Uncharacterized protein</fullName>
    </submittedName>
</protein>
<name>A0ACC2I2I8_9PEZI</name>
<accession>A0ACC2I2I8</accession>
<reference evidence="1" key="1">
    <citation type="submission" date="2022-11" db="EMBL/GenBank/DDBJ databases">
        <title>Genome Sequence of Nemania bipapillata.</title>
        <authorList>
            <person name="Buettner E."/>
        </authorList>
    </citation>
    <scope>NUCLEOTIDE SEQUENCE</scope>
    <source>
        <strain evidence="1">CP14</strain>
    </source>
</reference>
<proteinExistence type="predicted"/>
<evidence type="ECO:0000313" key="2">
    <source>
        <dbReference type="Proteomes" id="UP001153334"/>
    </source>
</evidence>
<dbReference type="Proteomes" id="UP001153334">
    <property type="component" value="Unassembled WGS sequence"/>
</dbReference>
<dbReference type="EMBL" id="JAPESX010002147">
    <property type="protein sequence ID" value="KAJ8109128.1"/>
    <property type="molecule type" value="Genomic_DNA"/>
</dbReference>
<organism evidence="1 2">
    <name type="scientific">Nemania bipapillata</name>
    <dbReference type="NCBI Taxonomy" id="110536"/>
    <lineage>
        <taxon>Eukaryota</taxon>
        <taxon>Fungi</taxon>
        <taxon>Dikarya</taxon>
        <taxon>Ascomycota</taxon>
        <taxon>Pezizomycotina</taxon>
        <taxon>Sordariomycetes</taxon>
        <taxon>Xylariomycetidae</taxon>
        <taxon>Xylariales</taxon>
        <taxon>Xylariaceae</taxon>
        <taxon>Nemania</taxon>
    </lineage>
</organism>
<sequence>MGGLQHFHMAMDPAILKLGTMSTNRHKYFRWTKRTAGLTFVYAVAMPTILGILAYQTDPRKASGLTIEED</sequence>
<keyword evidence="2" id="KW-1185">Reference proteome</keyword>
<gene>
    <name evidence="1" type="ORF">ONZ43_g6221</name>
</gene>
<comment type="caution">
    <text evidence="1">The sequence shown here is derived from an EMBL/GenBank/DDBJ whole genome shotgun (WGS) entry which is preliminary data.</text>
</comment>
<evidence type="ECO:0000313" key="1">
    <source>
        <dbReference type="EMBL" id="KAJ8109128.1"/>
    </source>
</evidence>